<evidence type="ECO:0000313" key="6">
    <source>
        <dbReference type="EMBL" id="PNR97261.1"/>
    </source>
</evidence>
<feature type="transmembrane region" description="Helical" evidence="4">
    <location>
        <begin position="277"/>
        <end position="304"/>
    </location>
</feature>
<dbReference type="InterPro" id="IPR020846">
    <property type="entry name" value="MFS_dom"/>
</dbReference>
<dbReference type="SUPFAM" id="SSF103473">
    <property type="entry name" value="MFS general substrate transporter"/>
    <property type="match status" value="1"/>
</dbReference>
<dbReference type="PROSITE" id="PS50850">
    <property type="entry name" value="MFS"/>
    <property type="match status" value="1"/>
</dbReference>
<dbReference type="Pfam" id="PF07690">
    <property type="entry name" value="MFS_1"/>
    <property type="match status" value="1"/>
</dbReference>
<keyword evidence="1 4" id="KW-0812">Transmembrane</keyword>
<evidence type="ECO:0000256" key="2">
    <source>
        <dbReference type="ARBA" id="ARBA00022989"/>
    </source>
</evidence>
<evidence type="ECO:0000259" key="5">
    <source>
        <dbReference type="PROSITE" id="PS50850"/>
    </source>
</evidence>
<dbReference type="InterPro" id="IPR011701">
    <property type="entry name" value="MFS"/>
</dbReference>
<proteinExistence type="predicted"/>
<protein>
    <submittedName>
        <fullName evidence="6">MFS transporter</fullName>
    </submittedName>
</protein>
<feature type="domain" description="Major facilitator superfamily (MFS) profile" evidence="5">
    <location>
        <begin position="1"/>
        <end position="387"/>
    </location>
</feature>
<comment type="caution">
    <text evidence="6">The sequence shown here is derived from an EMBL/GenBank/DDBJ whole genome shotgun (WGS) entry which is preliminary data.</text>
</comment>
<name>A0A2K1P398_9BACT</name>
<accession>A0A2K1P398</accession>
<evidence type="ECO:0000256" key="1">
    <source>
        <dbReference type="ARBA" id="ARBA00022692"/>
    </source>
</evidence>
<feature type="transmembrane region" description="Helical" evidence="4">
    <location>
        <begin position="12"/>
        <end position="33"/>
    </location>
</feature>
<dbReference type="AlphaFoldDB" id="A0A2K1P398"/>
<dbReference type="CDD" id="cd06174">
    <property type="entry name" value="MFS"/>
    <property type="match status" value="1"/>
</dbReference>
<feature type="transmembrane region" description="Helical" evidence="4">
    <location>
        <begin position="134"/>
        <end position="153"/>
    </location>
</feature>
<dbReference type="InterPro" id="IPR036259">
    <property type="entry name" value="MFS_trans_sf"/>
</dbReference>
<dbReference type="EMBL" id="AZRL01000006">
    <property type="protein sequence ID" value="PNR97261.1"/>
    <property type="molecule type" value="Genomic_DNA"/>
</dbReference>
<dbReference type="GO" id="GO:0022857">
    <property type="term" value="F:transmembrane transporter activity"/>
    <property type="evidence" value="ECO:0007669"/>
    <property type="project" value="InterPro"/>
</dbReference>
<evidence type="ECO:0000313" key="7">
    <source>
        <dbReference type="Proteomes" id="UP000236434"/>
    </source>
</evidence>
<dbReference type="Proteomes" id="UP000236434">
    <property type="component" value="Unassembled WGS sequence"/>
</dbReference>
<reference evidence="6 7" key="1">
    <citation type="submission" date="2013-12" db="EMBL/GenBank/DDBJ databases">
        <title>Comparative genomics of Petrotoga isolates.</title>
        <authorList>
            <person name="Nesbo C.L."/>
            <person name="Charchuk R."/>
            <person name="Chow K."/>
        </authorList>
    </citation>
    <scope>NUCLEOTIDE SEQUENCE [LARGE SCALE GENOMIC DNA]</scope>
    <source>
        <strain evidence="6 7">DSM 13574</strain>
    </source>
</reference>
<organism evidence="6 7">
    <name type="scientific">Petrotoga olearia DSM 13574</name>
    <dbReference type="NCBI Taxonomy" id="1122955"/>
    <lineage>
        <taxon>Bacteria</taxon>
        <taxon>Thermotogati</taxon>
        <taxon>Thermotogota</taxon>
        <taxon>Thermotogae</taxon>
        <taxon>Petrotogales</taxon>
        <taxon>Petrotogaceae</taxon>
        <taxon>Petrotoga</taxon>
    </lineage>
</organism>
<keyword evidence="3 4" id="KW-0472">Membrane</keyword>
<gene>
    <name evidence="6" type="ORF">X929_03365</name>
</gene>
<feature type="transmembrane region" description="Helical" evidence="4">
    <location>
        <begin position="346"/>
        <end position="379"/>
    </location>
</feature>
<dbReference type="RefSeq" id="WP_169924944.1">
    <property type="nucleotide sequence ID" value="NZ_AZRL01000006.1"/>
</dbReference>
<feature type="transmembrane region" description="Helical" evidence="4">
    <location>
        <begin position="45"/>
        <end position="64"/>
    </location>
</feature>
<sequence length="400" mass="44483">MSKLTQKVINLLIFSSISSSFWAIYKVVFNLFLRDLGYTNQFIGRMTSFEMLGAAILGILIGILGDRIGKKKMIIISSIGFGILLLIRSTFPYKNILLVLGFLNGGFMTSRRLLLDSYLMDVTDSSTRGPAFGYNFAIFMVSGVLGNFIGGFMGEYLGLRLTLYITGVCYAISPILLRKLPESVRDKRVTLKKVLDFSQYNKEEKYILKYYLLRTAAISFGAGLFVNFGNIIYKDLFNMSPSLIGISLSIAQFGAAAGSAVSPLLGKKFGPFKYTFILNGIVIPLIISLGFIRNPFIFIGIYALRFTFTNMTNPVETSSVLSALPKNRVTSIYSLRNAANFLTRSLAAFIFGIVSVLPSGYTFLFLISSVFYTAALIFMYKLFVPLRKNGVLHQLYSNNS</sequence>
<dbReference type="PANTHER" id="PTHR23520:SF5">
    <property type="entry name" value="TRANSPORTER, PUTATIVE (AFU_ORTHOLOGUE AFUA_3G04000)-RELATED"/>
    <property type="match status" value="1"/>
</dbReference>
<evidence type="ECO:0000256" key="4">
    <source>
        <dbReference type="SAM" id="Phobius"/>
    </source>
</evidence>
<dbReference type="Gene3D" id="1.20.1250.20">
    <property type="entry name" value="MFS general substrate transporter like domains"/>
    <property type="match status" value="1"/>
</dbReference>
<feature type="transmembrane region" description="Helical" evidence="4">
    <location>
        <begin position="96"/>
        <end position="114"/>
    </location>
</feature>
<feature type="transmembrane region" description="Helical" evidence="4">
    <location>
        <begin position="159"/>
        <end position="177"/>
    </location>
</feature>
<feature type="transmembrane region" description="Helical" evidence="4">
    <location>
        <begin position="73"/>
        <end position="90"/>
    </location>
</feature>
<dbReference type="PANTHER" id="PTHR23520">
    <property type="entry name" value="TRANSPORTER, PUTATIVE (AFU_ORTHOLOGUE AFUA_3G04000)-RELATED"/>
    <property type="match status" value="1"/>
</dbReference>
<evidence type="ECO:0000256" key="3">
    <source>
        <dbReference type="ARBA" id="ARBA00023136"/>
    </source>
</evidence>
<keyword evidence="2 4" id="KW-1133">Transmembrane helix</keyword>
<feature type="transmembrane region" description="Helical" evidence="4">
    <location>
        <begin position="211"/>
        <end position="232"/>
    </location>
</feature>
<feature type="transmembrane region" description="Helical" evidence="4">
    <location>
        <begin position="244"/>
        <end position="265"/>
    </location>
</feature>